<name>A8IKJ0_AZOC5</name>
<feature type="compositionally biased region" description="Basic and acidic residues" evidence="7">
    <location>
        <begin position="1"/>
        <end position="10"/>
    </location>
</feature>
<dbReference type="GO" id="GO:0046103">
    <property type="term" value="P:inosine biosynthetic process"/>
    <property type="evidence" value="ECO:0007669"/>
    <property type="project" value="TreeGrafter"/>
</dbReference>
<keyword evidence="11" id="KW-1185">Reference proteome</keyword>
<evidence type="ECO:0000256" key="1">
    <source>
        <dbReference type="ARBA" id="ARBA00001947"/>
    </source>
</evidence>
<keyword evidence="8" id="KW-1133">Transmembrane helix</keyword>
<dbReference type="EMBL" id="AP009384">
    <property type="protein sequence ID" value="BAF89913.1"/>
    <property type="molecule type" value="Genomic_DNA"/>
</dbReference>
<reference evidence="11" key="2">
    <citation type="submission" date="2007-04" db="EMBL/GenBank/DDBJ databases">
        <title>Complete genome sequence of the nitrogen-fixing bacterium Azorhizobium caulinodans ORS571.</title>
        <authorList>
            <person name="Lee K.B."/>
            <person name="Backer P.D."/>
            <person name="Aono T."/>
            <person name="Liu C.T."/>
            <person name="Suzuki S."/>
            <person name="Suzuki T."/>
            <person name="Kaneko T."/>
            <person name="Yamada M."/>
            <person name="Tabata S."/>
            <person name="Kupfer D.M."/>
            <person name="Najar F.Z."/>
            <person name="Wiley G.B."/>
            <person name="Roe B."/>
            <person name="Binnewies T."/>
            <person name="Ussery D."/>
            <person name="Vereecke D."/>
            <person name="Gevers D."/>
            <person name="Holsters M."/>
            <person name="Oyaizu H."/>
        </authorList>
    </citation>
    <scope>NUCLEOTIDE SEQUENCE [LARGE SCALE GENOMIC DNA]</scope>
    <source>
        <strain evidence="11">ATCC 43989 / DSM 5975 / JCM 20966 / LMG 6465 / NBRC 14845 / NCIMB 13405 / ORS 571</strain>
    </source>
</reference>
<dbReference type="PANTHER" id="PTHR11409">
    <property type="entry name" value="ADENOSINE DEAMINASE"/>
    <property type="match status" value="1"/>
</dbReference>
<reference evidence="10 11" key="1">
    <citation type="journal article" date="2007" name="Appl. Environ. Microbiol.">
        <title>Rhizobial factors required for stem nodule maturation and maintenance in Sesbania rostrata-Azorhizobium caulinodans ORS571 symbiosis.</title>
        <authorList>
            <person name="Suzuki S."/>
            <person name="Aono T."/>
            <person name="Lee KB."/>
            <person name="Suzuki T."/>
            <person name="Liu CT."/>
            <person name="Miwa H."/>
            <person name="Wakao S."/>
            <person name="Iki T."/>
            <person name="Oyaizu H."/>
        </authorList>
    </citation>
    <scope>NUCLEOTIDE SEQUENCE [LARGE SCALE GENOMIC DNA]</scope>
    <source>
        <strain evidence="11">ATCC 43989 / DSM 5975 / JCM 20966 / LMG 6465 / NBRC 14845 / NCIMB 13405 / ORS 571</strain>
    </source>
</reference>
<organism evidence="10 11">
    <name type="scientific">Azorhizobium caulinodans (strain ATCC 43989 / DSM 5975 / JCM 20966 / LMG 6465 / NBRC 14845 / NCIMB 13405 / ORS 571)</name>
    <dbReference type="NCBI Taxonomy" id="438753"/>
    <lineage>
        <taxon>Bacteria</taxon>
        <taxon>Pseudomonadati</taxon>
        <taxon>Pseudomonadota</taxon>
        <taxon>Alphaproteobacteria</taxon>
        <taxon>Hyphomicrobiales</taxon>
        <taxon>Xanthobacteraceae</taxon>
        <taxon>Azorhizobium</taxon>
    </lineage>
</organism>
<dbReference type="AlphaFoldDB" id="A8IKJ0"/>
<evidence type="ECO:0000313" key="11">
    <source>
        <dbReference type="Proteomes" id="UP000000270"/>
    </source>
</evidence>
<accession>A8IKJ0</accession>
<dbReference type="HOGENOM" id="CLU_522460_0_0_5"/>
<sequence>MRRPPDEISGRRMQHRKLQRSRDSRGARGRPCRRDPSGALIVRRRIAIAAFVLIAAALVVRLAFVTRDLPATLTAGQFETLRAELPRMRAFLARMPKGGDLHTHLSGAVYAERFIGVAVRDGLCLRRADWTLLPRPAGAPADHPCGTDPALVPLAEAVAGGRGQTTYDLLVNALSTRWFVPTLAVPSGHDQFFGTFGKFNAATGGPEWDSTARATAEMVVDQLRQYEAEQVQYAEFMVTLFEGEDRRRLAQALLASPAAAGGIDGQSDPVPLLEAVKGAGLADLVSARAAQLKDLVARIEALRGCAGDRGKPGCTVAYRFIAQVNRNAPPAEVFVQTAHAAALVRAAPGIVAGLNYVGPEDYRISLRDYRMHMRWIGALAGHDVPVALHAGELWLGLVPPPDLTFHIREAVEVAGARRIGHGTAIAFERDMDGLLAQMRRKDVAVEIALTSSDVILGVRGPEHPIRTYLSAGVPVVLSTDDAGVSRIDLTNEYFRAARDQGLGYGQLKAMARAAITHAFLPLDERQWQLGRLDSAFLAFERKVASDLPLPTKARLVARAMLPAGW</sequence>
<feature type="domain" description="Adenosine deaminase" evidence="9">
    <location>
        <begin position="308"/>
        <end position="529"/>
    </location>
</feature>
<keyword evidence="4" id="KW-0479">Metal-binding</keyword>
<protein>
    <recommendedName>
        <fullName evidence="3">adenosine deaminase</fullName>
        <ecNumber evidence="3">3.5.4.4</ecNumber>
    </recommendedName>
</protein>
<comment type="similarity">
    <text evidence="2">Belongs to the metallo-dependent hydrolases superfamily. Adenosine and AMP deaminases family.</text>
</comment>
<dbReference type="GO" id="GO:0006154">
    <property type="term" value="P:adenosine catabolic process"/>
    <property type="evidence" value="ECO:0007669"/>
    <property type="project" value="TreeGrafter"/>
</dbReference>
<keyword evidence="6" id="KW-0862">Zinc</keyword>
<feature type="compositionally biased region" description="Basic and acidic residues" evidence="7">
    <location>
        <begin position="20"/>
        <end position="34"/>
    </location>
</feature>
<reference evidence="10 11" key="4">
    <citation type="journal article" date="2009" name="Appl. Environ. Microbiol.">
        <title>Comparative genome-wide transcriptional profiling of Azorhizobium caulinodans ORS571 grown under free-living and symbiotic conditions.</title>
        <authorList>
            <person name="Tsukada S."/>
            <person name="Aono T."/>
            <person name="Akiba N."/>
            <person name="Lee KB."/>
            <person name="Liu CT."/>
            <person name="Toyazaki H."/>
            <person name="Oyaizu H."/>
        </authorList>
    </citation>
    <scope>NUCLEOTIDE SEQUENCE [LARGE SCALE GENOMIC DNA]</scope>
    <source>
        <strain evidence="11">ATCC 43989 / DSM 5975 / JCM 20966 / LMG 6465 / NBRC 14845 / NCIMB 13405 / ORS 571</strain>
    </source>
</reference>
<gene>
    <name evidence="10" type="ordered locus">AZC_3915</name>
</gene>
<dbReference type="EC" id="3.5.4.4" evidence="3"/>
<feature type="region of interest" description="Disordered" evidence="7">
    <location>
        <begin position="1"/>
        <end position="34"/>
    </location>
</feature>
<evidence type="ECO:0000256" key="2">
    <source>
        <dbReference type="ARBA" id="ARBA00006676"/>
    </source>
</evidence>
<dbReference type="Gene3D" id="3.20.20.140">
    <property type="entry name" value="Metal-dependent hydrolases"/>
    <property type="match status" value="1"/>
</dbReference>
<evidence type="ECO:0000313" key="10">
    <source>
        <dbReference type="EMBL" id="BAF89913.1"/>
    </source>
</evidence>
<keyword evidence="5" id="KW-0378">Hydrolase</keyword>
<keyword evidence="8" id="KW-0812">Transmembrane</keyword>
<dbReference type="STRING" id="438753.AZC_3915"/>
<reference evidence="10 11" key="6">
    <citation type="journal article" date="2011" name="Appl. Environ. Microbiol.">
        <title>Involvement of the azorhizobial chromosome partition gene (parA) in the onset of bacteroid differentiation during Sesbania rostrata stem nodule development.</title>
        <authorList>
            <person name="Liu CT."/>
            <person name="Lee KB."/>
            <person name="Wang YS."/>
            <person name="Peng MH."/>
            <person name="Lee KT."/>
            <person name="Suzuki S."/>
            <person name="Suzuki T."/>
            <person name="Oyaizu H."/>
        </authorList>
    </citation>
    <scope>NUCLEOTIDE SEQUENCE [LARGE SCALE GENOMIC DNA]</scope>
    <source>
        <strain evidence="11">ATCC 43989 / DSM 5975 / JCM 20966 / LMG 6465 / NBRC 14845 / NCIMB 13405 / ORS 571</strain>
    </source>
</reference>
<dbReference type="eggNOG" id="COG1816">
    <property type="taxonomic scope" value="Bacteria"/>
</dbReference>
<dbReference type="SUPFAM" id="SSF51556">
    <property type="entry name" value="Metallo-dependent hydrolases"/>
    <property type="match status" value="1"/>
</dbReference>
<dbReference type="GO" id="GO:0046872">
    <property type="term" value="F:metal ion binding"/>
    <property type="evidence" value="ECO:0007669"/>
    <property type="project" value="UniProtKB-KW"/>
</dbReference>
<dbReference type="InterPro" id="IPR032466">
    <property type="entry name" value="Metal_Hydrolase"/>
</dbReference>
<evidence type="ECO:0000256" key="4">
    <source>
        <dbReference type="ARBA" id="ARBA00022723"/>
    </source>
</evidence>
<reference evidence="10 11" key="3">
    <citation type="journal article" date="2008" name="BMC Genomics">
        <title>The genome of the versatile nitrogen fixer Azorhizobium caulinodans ORS571.</title>
        <authorList>
            <person name="Lee KB."/>
            <person name="Backer P.D."/>
            <person name="Aono T."/>
            <person name="Liu CT."/>
            <person name="Suzuki S."/>
            <person name="Suzuki T."/>
            <person name="Kaneko T."/>
            <person name="Yamada M."/>
            <person name="Tabata S."/>
            <person name="Kupfer D.M."/>
            <person name="Najar F.Z."/>
            <person name="Wiley G.B."/>
            <person name="Roe B."/>
            <person name="Binnewies T.T."/>
            <person name="Ussery D.W."/>
            <person name="D'Haeze W."/>
            <person name="Herder J.D."/>
            <person name="Gevers D."/>
            <person name="Vereecke D."/>
            <person name="Holsters M."/>
            <person name="Oyaizu H."/>
        </authorList>
    </citation>
    <scope>NUCLEOTIDE SEQUENCE [LARGE SCALE GENOMIC DNA]</scope>
    <source>
        <strain evidence="11">ATCC 43989 / DSM 5975 / JCM 20966 / LMG 6465 / NBRC 14845 / NCIMB 13405 / ORS 571</strain>
    </source>
</reference>
<dbReference type="Pfam" id="PF00962">
    <property type="entry name" value="A_deaminase"/>
    <property type="match status" value="1"/>
</dbReference>
<dbReference type="GO" id="GO:0043103">
    <property type="term" value="P:hypoxanthine salvage"/>
    <property type="evidence" value="ECO:0007669"/>
    <property type="project" value="TreeGrafter"/>
</dbReference>
<dbReference type="InterPro" id="IPR001365">
    <property type="entry name" value="A_deaminase_dom"/>
</dbReference>
<evidence type="ECO:0000256" key="7">
    <source>
        <dbReference type="SAM" id="MobiDB-lite"/>
    </source>
</evidence>
<comment type="cofactor">
    <cofactor evidence="1">
        <name>Zn(2+)</name>
        <dbReference type="ChEBI" id="CHEBI:29105"/>
    </cofactor>
</comment>
<proteinExistence type="inferred from homology"/>
<dbReference type="GO" id="GO:0004000">
    <property type="term" value="F:adenosine deaminase activity"/>
    <property type="evidence" value="ECO:0007669"/>
    <property type="project" value="TreeGrafter"/>
</dbReference>
<evidence type="ECO:0000256" key="6">
    <source>
        <dbReference type="ARBA" id="ARBA00022833"/>
    </source>
</evidence>
<dbReference type="Proteomes" id="UP000000270">
    <property type="component" value="Chromosome"/>
</dbReference>
<dbReference type="GO" id="GO:0005829">
    <property type="term" value="C:cytosol"/>
    <property type="evidence" value="ECO:0007669"/>
    <property type="project" value="TreeGrafter"/>
</dbReference>
<keyword evidence="8" id="KW-0472">Membrane</keyword>
<evidence type="ECO:0000256" key="8">
    <source>
        <dbReference type="SAM" id="Phobius"/>
    </source>
</evidence>
<evidence type="ECO:0000256" key="5">
    <source>
        <dbReference type="ARBA" id="ARBA00022801"/>
    </source>
</evidence>
<reference evidence="10 11" key="5">
    <citation type="journal article" date="2010" name="Appl. Environ. Microbiol.">
        <title>phrR-like gene praR of Azorhizobium caulinodans ORS571 is essential for symbiosis with Sesbania rostrata and is involved in expression of reb genes.</title>
        <authorList>
            <person name="Akiba N."/>
            <person name="Aono T."/>
            <person name="Toyazaki H."/>
            <person name="Sato S."/>
            <person name="Oyaizu H."/>
        </authorList>
    </citation>
    <scope>NUCLEOTIDE SEQUENCE [LARGE SCALE GENOMIC DNA]</scope>
    <source>
        <strain evidence="11">ATCC 43989 / DSM 5975 / JCM 20966 / LMG 6465 / NBRC 14845 / NCIMB 13405 / ORS 571</strain>
    </source>
</reference>
<evidence type="ECO:0000259" key="9">
    <source>
        <dbReference type="Pfam" id="PF00962"/>
    </source>
</evidence>
<dbReference type="InterPro" id="IPR006330">
    <property type="entry name" value="Ado/ade_deaminase"/>
</dbReference>
<feature type="transmembrane region" description="Helical" evidence="8">
    <location>
        <begin position="46"/>
        <end position="64"/>
    </location>
</feature>
<dbReference type="PANTHER" id="PTHR11409:SF43">
    <property type="entry name" value="ADENOSINE DEAMINASE"/>
    <property type="match status" value="1"/>
</dbReference>
<evidence type="ECO:0000256" key="3">
    <source>
        <dbReference type="ARBA" id="ARBA00012784"/>
    </source>
</evidence>
<dbReference type="KEGG" id="azc:AZC_3915"/>